<dbReference type="EMBL" id="JAPQKO010000002">
    <property type="protein sequence ID" value="KAJ5179920.1"/>
    <property type="molecule type" value="Genomic_DNA"/>
</dbReference>
<dbReference type="SMART" id="SM00695">
    <property type="entry name" value="DUSP"/>
    <property type="match status" value="1"/>
</dbReference>
<reference evidence="11" key="1">
    <citation type="submission" date="2022-11" db="EMBL/GenBank/DDBJ databases">
        <authorList>
            <person name="Petersen C."/>
        </authorList>
    </citation>
    <scope>NUCLEOTIDE SEQUENCE</scope>
    <source>
        <strain evidence="11">IBT 21917</strain>
    </source>
</reference>
<evidence type="ECO:0000256" key="4">
    <source>
        <dbReference type="ARBA" id="ARBA00022670"/>
    </source>
</evidence>
<evidence type="ECO:0000259" key="9">
    <source>
        <dbReference type="PROSITE" id="PS50235"/>
    </source>
</evidence>
<evidence type="ECO:0000256" key="6">
    <source>
        <dbReference type="ARBA" id="ARBA00022801"/>
    </source>
</evidence>
<gene>
    <name evidence="11" type="ORF">N7492_003130</name>
</gene>
<dbReference type="OrthoDB" id="952271at2759"/>
<reference evidence="11" key="2">
    <citation type="journal article" date="2023" name="IMA Fungus">
        <title>Comparative genomic study of the Penicillium genus elucidates a diverse pangenome and 15 lateral gene transfer events.</title>
        <authorList>
            <person name="Petersen C."/>
            <person name="Sorensen T."/>
            <person name="Nielsen M.R."/>
            <person name="Sondergaard T.E."/>
            <person name="Sorensen J.L."/>
            <person name="Fitzpatrick D.A."/>
            <person name="Frisvad J.C."/>
            <person name="Nielsen K.L."/>
        </authorList>
    </citation>
    <scope>NUCLEOTIDE SEQUENCE</scope>
    <source>
        <strain evidence="11">IBT 21917</strain>
    </source>
</reference>
<dbReference type="PROSITE" id="PS50235">
    <property type="entry name" value="USP_3"/>
    <property type="match status" value="1"/>
</dbReference>
<feature type="region of interest" description="Disordered" evidence="8">
    <location>
        <begin position="367"/>
        <end position="404"/>
    </location>
</feature>
<feature type="compositionally biased region" description="Acidic residues" evidence="8">
    <location>
        <begin position="878"/>
        <end position="891"/>
    </location>
</feature>
<dbReference type="PROSITE" id="PS00973">
    <property type="entry name" value="USP_2"/>
    <property type="match status" value="1"/>
</dbReference>
<keyword evidence="4" id="KW-0645">Protease</keyword>
<feature type="domain" description="DUSP" evidence="10">
    <location>
        <begin position="50"/>
        <end position="173"/>
    </location>
</feature>
<dbReference type="EC" id="3.4.19.12" evidence="3"/>
<dbReference type="InterPro" id="IPR028889">
    <property type="entry name" value="USP"/>
</dbReference>
<evidence type="ECO:0000256" key="2">
    <source>
        <dbReference type="ARBA" id="ARBA00009085"/>
    </source>
</evidence>
<dbReference type="GO" id="GO:0004843">
    <property type="term" value="F:cysteine-type deubiquitinase activity"/>
    <property type="evidence" value="ECO:0007669"/>
    <property type="project" value="UniProtKB-EC"/>
</dbReference>
<dbReference type="GO" id="GO:0006508">
    <property type="term" value="P:proteolysis"/>
    <property type="evidence" value="ECO:0007669"/>
    <property type="project" value="UniProtKB-KW"/>
</dbReference>
<evidence type="ECO:0000256" key="1">
    <source>
        <dbReference type="ARBA" id="ARBA00000707"/>
    </source>
</evidence>
<dbReference type="PANTHER" id="PTHR21646">
    <property type="entry name" value="UBIQUITIN CARBOXYL-TERMINAL HYDROLASE"/>
    <property type="match status" value="1"/>
</dbReference>
<keyword evidence="7" id="KW-0788">Thiol protease</keyword>
<keyword evidence="5" id="KW-0833">Ubl conjugation pathway</keyword>
<feature type="compositionally biased region" description="Polar residues" evidence="8">
    <location>
        <begin position="1"/>
        <end position="15"/>
    </location>
</feature>
<dbReference type="SUPFAM" id="SSF143791">
    <property type="entry name" value="DUSP-like"/>
    <property type="match status" value="1"/>
</dbReference>
<feature type="domain" description="USP" evidence="9">
    <location>
        <begin position="406"/>
        <end position="1111"/>
    </location>
</feature>
<dbReference type="Pfam" id="PF06337">
    <property type="entry name" value="DUSP"/>
    <property type="match status" value="1"/>
</dbReference>
<feature type="region of interest" description="Disordered" evidence="8">
    <location>
        <begin position="1"/>
        <end position="52"/>
    </location>
</feature>
<accession>A0A9W9LWB3</accession>
<feature type="region of interest" description="Disordered" evidence="8">
    <location>
        <begin position="749"/>
        <end position="823"/>
    </location>
</feature>
<feature type="compositionally biased region" description="Acidic residues" evidence="8">
    <location>
        <begin position="749"/>
        <end position="763"/>
    </location>
</feature>
<keyword evidence="12" id="KW-1185">Reference proteome</keyword>
<dbReference type="InterPro" id="IPR006615">
    <property type="entry name" value="Pept_C19_DUSP"/>
</dbReference>
<feature type="compositionally biased region" description="Basic and acidic residues" evidence="8">
    <location>
        <begin position="839"/>
        <end position="851"/>
    </location>
</feature>
<dbReference type="Proteomes" id="UP001146351">
    <property type="component" value="Unassembled WGS sequence"/>
</dbReference>
<dbReference type="AlphaFoldDB" id="A0A9W9LWB3"/>
<dbReference type="Gene3D" id="3.30.2230.10">
    <property type="entry name" value="DUSP-like"/>
    <property type="match status" value="1"/>
</dbReference>
<evidence type="ECO:0000259" key="10">
    <source>
        <dbReference type="PROSITE" id="PS51283"/>
    </source>
</evidence>
<evidence type="ECO:0000256" key="8">
    <source>
        <dbReference type="SAM" id="MobiDB-lite"/>
    </source>
</evidence>
<sequence length="1241" mass="137844">MPSDPQGTTPTTYGRSPSPGEKRRASEIVDSEPEGGVSMGARDGEGETSPSIDEQIGQVNTLTMQPVENDQKGFVISMTWLKKIFARSSQHADKADKDSLDSELGPVDNSDIVLDLGPAERNLKDERGEQFVPLRPGLQLGEDYEIVPQEGWDLITKWHGLAPQSPVIVRYAHGSSLDDSQSNIMYELNPPIFTIFKLSNPSAGTSPQLLREKNLAPAKILTGRQTNFQKWLKEAKELVKIDMSTKVRVWKIINGLPSANPSAATTPTISRAASPAPGTSALISNSHKSLLVDLHAFLSLSEGSQRQLLQDIKDQTNNPNYNGRMSLHMAGLLGTDVIVLEEQVGKGEWVSEASVKTLKQLGIPVEKPKQEVATSSSKSPVASGRSSPDSNRPSGRKPSGHRLGLTGLSNLGNTCYMNAATQCVRAIEELSIYFLQNAHKTDLNFQNPLGYNGELAKAYSNLLHNIYREPPPSCYTPSQFRSRVGRCNPTMSGWEQQDSQEFLLFLLDGLSEDLNRILKKPYIEKPDSTDEMVHDRRALEEFAAQSWDIYKARNDSVITDLFAGMYKSTVVCPDCEKVSIMFDPFSSLTLPIPSTSLPVCREVIFMPLATPPIKFMVEVEKETTVRAWKRAIAEQRGVDPERVIGAEISSNAFWHIFDDDETYHELRLKPADPVLFIELEHPATDRVLVPVFHRKISTFKTNKNRPRRDLFALPSILSFTHQEIQDAGAIYSKLLRLASTMTTLDILGEDISEDDEEAQEDSDTVVMNDDDAKSADSRIKTSSVEGDDSIVDVSMHDASSAAGAEDTDGADETPSHPLAGSIPPQLLSLFEVRVLTDKKGRIPTGRPHDPSKQYPLLTSRLRHKPSKLEQGSRGSVDDNSDGYSDTDDSDDGSQGSADHPLIRPREGIFLDWDEEKRLKLFGGADQGVGRGESTYSHIQFIFDKELTNRRAEREAKTKEGIALDQCLNEFRKDEILSQNDAWYCPRCKEHRQARKKFELWSAPDIVVIHLKRFTQTSRWSRSKLDTLVRFPLQDLDLSGHISGPSDGKTLMYDLVGVDNHMGGMGGGHYTAYAKNFITGDWCEFNDSSARVVRNPERIITPAAYLLFYRRKSSEPLGGAYLQNLVNAHRQGVEPQAVESRRPSPSPERNAVNTFEQPSWSFDRNTNADEDDQNGDLFGDNESTAAVEDGSSEPEERLRAFDNSRPSSAQDAAFEDVPPLLEDGSDDELPVVELRVGEEEKN</sequence>
<protein>
    <recommendedName>
        <fullName evidence="3">ubiquitinyl hydrolase 1</fullName>
        <ecNumber evidence="3">3.4.19.12</ecNumber>
    </recommendedName>
</protein>
<evidence type="ECO:0000313" key="11">
    <source>
        <dbReference type="EMBL" id="KAJ5179920.1"/>
    </source>
</evidence>
<evidence type="ECO:0000256" key="3">
    <source>
        <dbReference type="ARBA" id="ARBA00012759"/>
    </source>
</evidence>
<dbReference type="GO" id="GO:0016579">
    <property type="term" value="P:protein deubiquitination"/>
    <property type="evidence" value="ECO:0007669"/>
    <property type="project" value="InterPro"/>
</dbReference>
<comment type="catalytic activity">
    <reaction evidence="1">
        <text>Thiol-dependent hydrolysis of ester, thioester, amide, peptide and isopeptide bonds formed by the C-terminal Gly of ubiquitin (a 76-residue protein attached to proteins as an intracellular targeting signal).</text>
        <dbReference type="EC" id="3.4.19.12"/>
    </reaction>
</comment>
<dbReference type="PROSITE" id="PS51283">
    <property type="entry name" value="DUSP"/>
    <property type="match status" value="1"/>
</dbReference>
<dbReference type="InterPro" id="IPR038765">
    <property type="entry name" value="Papain-like_cys_pep_sf"/>
</dbReference>
<dbReference type="InterPro" id="IPR035927">
    <property type="entry name" value="DUSP-like_sf"/>
</dbReference>
<feature type="region of interest" description="Disordered" evidence="8">
    <location>
        <begin position="1131"/>
        <end position="1241"/>
    </location>
</feature>
<dbReference type="SUPFAM" id="SSF54001">
    <property type="entry name" value="Cysteine proteinases"/>
    <property type="match status" value="1"/>
</dbReference>
<dbReference type="Gene3D" id="3.90.70.10">
    <property type="entry name" value="Cysteine proteinases"/>
    <property type="match status" value="2"/>
</dbReference>
<proteinExistence type="inferred from homology"/>
<organism evidence="11 12">
    <name type="scientific">Penicillium capsulatum</name>
    <dbReference type="NCBI Taxonomy" id="69766"/>
    <lineage>
        <taxon>Eukaryota</taxon>
        <taxon>Fungi</taxon>
        <taxon>Dikarya</taxon>
        <taxon>Ascomycota</taxon>
        <taxon>Pezizomycotina</taxon>
        <taxon>Eurotiomycetes</taxon>
        <taxon>Eurotiomycetidae</taxon>
        <taxon>Eurotiales</taxon>
        <taxon>Aspergillaceae</taxon>
        <taxon>Penicillium</taxon>
    </lineage>
</organism>
<dbReference type="InterPro" id="IPR018200">
    <property type="entry name" value="USP_CS"/>
</dbReference>
<feature type="compositionally biased region" description="Polar residues" evidence="8">
    <location>
        <begin position="1150"/>
        <end position="1164"/>
    </location>
</feature>
<evidence type="ECO:0000313" key="12">
    <source>
        <dbReference type="Proteomes" id="UP001146351"/>
    </source>
</evidence>
<dbReference type="Pfam" id="PF00443">
    <property type="entry name" value="UCH"/>
    <property type="match status" value="1"/>
</dbReference>
<evidence type="ECO:0000256" key="7">
    <source>
        <dbReference type="ARBA" id="ARBA00022807"/>
    </source>
</evidence>
<comment type="similarity">
    <text evidence="2">Belongs to the peptidase C19 family.</text>
</comment>
<dbReference type="PANTHER" id="PTHR21646:SF24">
    <property type="entry name" value="UBIQUITIN CARBOXYL-TERMINAL HYDROLASE"/>
    <property type="match status" value="1"/>
</dbReference>
<keyword evidence="6" id="KW-0378">Hydrolase</keyword>
<feature type="compositionally biased region" description="Polar residues" evidence="8">
    <location>
        <begin position="372"/>
        <end position="393"/>
    </location>
</feature>
<dbReference type="InterPro" id="IPR001394">
    <property type="entry name" value="Peptidase_C19_UCH"/>
</dbReference>
<evidence type="ECO:0000256" key="5">
    <source>
        <dbReference type="ARBA" id="ARBA00022786"/>
    </source>
</evidence>
<comment type="caution">
    <text evidence="11">The sequence shown here is derived from an EMBL/GenBank/DDBJ whole genome shotgun (WGS) entry which is preliminary data.</text>
</comment>
<name>A0A9W9LWB3_9EURO</name>
<dbReference type="InterPro" id="IPR050185">
    <property type="entry name" value="Ub_carboxyl-term_hydrolase"/>
</dbReference>
<feature type="region of interest" description="Disordered" evidence="8">
    <location>
        <begin position="839"/>
        <end position="901"/>
    </location>
</feature>
<feature type="compositionally biased region" description="Basic and acidic residues" evidence="8">
    <location>
        <begin position="770"/>
        <end position="779"/>
    </location>
</feature>